<evidence type="ECO:0000313" key="2">
    <source>
        <dbReference type="Proteomes" id="UP000659388"/>
    </source>
</evidence>
<name>A0A937F5U5_9BACT</name>
<protein>
    <submittedName>
        <fullName evidence="1">Uncharacterized protein</fullName>
    </submittedName>
</protein>
<dbReference type="Proteomes" id="UP000659388">
    <property type="component" value="Unassembled WGS sequence"/>
</dbReference>
<comment type="caution">
    <text evidence="1">The sequence shown here is derived from an EMBL/GenBank/DDBJ whole genome shotgun (WGS) entry which is preliminary data.</text>
</comment>
<keyword evidence="2" id="KW-1185">Reference proteome</keyword>
<dbReference type="RefSeq" id="WP_202243226.1">
    <property type="nucleotide sequence ID" value="NZ_JAESIY010000002.1"/>
</dbReference>
<dbReference type="EMBL" id="JAESIY010000002">
    <property type="protein sequence ID" value="MBL3655561.1"/>
    <property type="molecule type" value="Genomic_DNA"/>
</dbReference>
<evidence type="ECO:0000313" key="1">
    <source>
        <dbReference type="EMBL" id="MBL3655561.1"/>
    </source>
</evidence>
<gene>
    <name evidence="1" type="ORF">JL102_05420</name>
</gene>
<dbReference type="AlphaFoldDB" id="A0A937F5U5"/>
<proteinExistence type="predicted"/>
<accession>A0A937F5U5</accession>
<sequence>MKCIPIYKFLACLIIVLLHQQNILMAQKASYAIKEENIQLANKTVVIPQIYKINEVDTIKMKALNDKVISRFNIIHNTPNNEADYEEFVNNLDFFEDSAGFLDANFAYKIEGDLVEINIEGNYADFQGKPLFEIDLTYNQETFYVDLKNSEILNASGYNVEIKLKYFFNPKAYLELLSKT</sequence>
<reference evidence="1" key="1">
    <citation type="submission" date="2021-01" db="EMBL/GenBank/DDBJ databases">
        <title>Fulvivirga kasyanovii gen. nov., sp nov., a novel member of the phylum Bacteroidetes isolated from seawater in a mussel farm.</title>
        <authorList>
            <person name="Zhao L.-H."/>
            <person name="Wang Z.-J."/>
        </authorList>
    </citation>
    <scope>NUCLEOTIDE SEQUENCE</scope>
    <source>
        <strain evidence="1">2943</strain>
    </source>
</reference>
<organism evidence="1 2">
    <name type="scientific">Fulvivirga sediminis</name>
    <dbReference type="NCBI Taxonomy" id="2803949"/>
    <lineage>
        <taxon>Bacteria</taxon>
        <taxon>Pseudomonadati</taxon>
        <taxon>Bacteroidota</taxon>
        <taxon>Cytophagia</taxon>
        <taxon>Cytophagales</taxon>
        <taxon>Fulvivirgaceae</taxon>
        <taxon>Fulvivirga</taxon>
    </lineage>
</organism>